<evidence type="ECO:0000313" key="6">
    <source>
        <dbReference type="Proteomes" id="UP000054997"/>
    </source>
</evidence>
<comment type="similarity">
    <text evidence="1">Belongs to the transglycosylase Slt family.</text>
</comment>
<dbReference type="EMBL" id="LNYK01000019">
    <property type="protein sequence ID" value="KTD20742.1"/>
    <property type="molecule type" value="Genomic_DNA"/>
</dbReference>
<dbReference type="AlphaFoldDB" id="A0A0W0VLT1"/>
<accession>A0A0W0VLT1</accession>
<proteinExistence type="inferred from homology"/>
<dbReference type="Pfam" id="PF01464">
    <property type="entry name" value="SLT"/>
    <property type="match status" value="1"/>
</dbReference>
<dbReference type="InterPro" id="IPR008939">
    <property type="entry name" value="Lytic_TGlycosylase_superhlx_U"/>
</dbReference>
<protein>
    <submittedName>
        <fullName evidence="5">Soluble lytic murein transglycosylase</fullName>
    </submittedName>
</protein>
<feature type="domain" description="Transglycosylase SLT" evidence="4">
    <location>
        <begin position="440"/>
        <end position="556"/>
    </location>
</feature>
<dbReference type="InterPro" id="IPR023346">
    <property type="entry name" value="Lysozyme-like_dom_sf"/>
</dbReference>
<evidence type="ECO:0000256" key="1">
    <source>
        <dbReference type="ARBA" id="ARBA00007734"/>
    </source>
</evidence>
<organism evidence="5 6">
    <name type="scientific">Legionella londiniensis</name>
    <dbReference type="NCBI Taxonomy" id="45068"/>
    <lineage>
        <taxon>Bacteria</taxon>
        <taxon>Pseudomonadati</taxon>
        <taxon>Pseudomonadota</taxon>
        <taxon>Gammaproteobacteria</taxon>
        <taxon>Legionellales</taxon>
        <taxon>Legionellaceae</taxon>
        <taxon>Legionella</taxon>
    </lineage>
</organism>
<name>A0A0W0VLT1_9GAMM</name>
<keyword evidence="6" id="KW-1185">Reference proteome</keyword>
<gene>
    <name evidence="5" type="ORF">Llon_1628</name>
</gene>
<dbReference type="Gene3D" id="1.25.20.10">
    <property type="entry name" value="Bacterial muramidases"/>
    <property type="match status" value="1"/>
</dbReference>
<sequence length="597" mass="70148">MLAMSIKLQLFICGLCLSALVFASDANPYLEKFQTYLTLSQNLPDYPTPEFIDFISNDSPLANKLREKWLYQLGRKKDWSTFNQFYRNPASMELRCYALAAQYHLGKQKEALQSAEAIWLSGSSLPMECDEILNILLKSEQFNEQLITKRIVLALDKRNLSLARYLLKQYKKPRLEDIHLLNQIYRKPSSISLLQTGELHDDYYLYGLKRMVSIDMEQAVHYWNHIKTKQLLSESQQQSFLAHIALYKAIRNHADALQWFYKVKPAYYNDSLVDWQIRYALKHHKWREVIRIINLSPDKDNPSWQYWLARALHAQGKISQAQAIYEKLAKMRNYYGFLASLRLKKSFSFKNEPPVINPKLLEPYQPIIELIRKLYESGQALEASRLVNDFVLELPKEERSALALWLAQELQWFEKSLYISNNDILNDQLVLRFPLAHHQIIRQNAKQFHIPEALIYAIIRQESTFRDNVVSSAGALGLMQVMPKTAEMIAKKAGIQYKNRQQLFSIEDNIRLGTAYLQQLGKRFRNHPMLMAAAYNAGPYQVERWLKNHPPKQIDIWIDTLPWHETRNYLKNVIAFYAVYQYLKQEKPDLSPFMKEI</sequence>
<dbReference type="Proteomes" id="UP000054997">
    <property type="component" value="Unassembled WGS sequence"/>
</dbReference>
<reference evidence="5 6" key="1">
    <citation type="submission" date="2015-11" db="EMBL/GenBank/DDBJ databases">
        <title>Genomic analysis of 38 Legionella species identifies large and diverse effector repertoires.</title>
        <authorList>
            <person name="Burstein D."/>
            <person name="Amaro F."/>
            <person name="Zusman T."/>
            <person name="Lifshitz Z."/>
            <person name="Cohen O."/>
            <person name="Gilbert J.A."/>
            <person name="Pupko T."/>
            <person name="Shuman H.A."/>
            <person name="Segal G."/>
        </authorList>
    </citation>
    <scope>NUCLEOTIDE SEQUENCE [LARGE SCALE GENOMIC DNA]</scope>
    <source>
        <strain evidence="5 6">ATCC 49505</strain>
    </source>
</reference>
<dbReference type="STRING" id="45068.Llon_1628"/>
<dbReference type="PANTHER" id="PTHR37423">
    <property type="entry name" value="SOLUBLE LYTIC MUREIN TRANSGLYCOSYLASE-RELATED"/>
    <property type="match status" value="1"/>
</dbReference>
<dbReference type="GO" id="GO:0042597">
    <property type="term" value="C:periplasmic space"/>
    <property type="evidence" value="ECO:0007669"/>
    <property type="project" value="InterPro"/>
</dbReference>
<dbReference type="CDD" id="cd13401">
    <property type="entry name" value="Slt70-like"/>
    <property type="match status" value="1"/>
</dbReference>
<dbReference type="SUPFAM" id="SSF48435">
    <property type="entry name" value="Bacterial muramidases"/>
    <property type="match status" value="1"/>
</dbReference>
<feature type="signal peptide" evidence="3">
    <location>
        <begin position="1"/>
        <end position="23"/>
    </location>
</feature>
<evidence type="ECO:0000256" key="3">
    <source>
        <dbReference type="SAM" id="SignalP"/>
    </source>
</evidence>
<evidence type="ECO:0000256" key="2">
    <source>
        <dbReference type="ARBA" id="ARBA00022729"/>
    </source>
</evidence>
<evidence type="ECO:0000313" key="5">
    <source>
        <dbReference type="EMBL" id="KTD20742.1"/>
    </source>
</evidence>
<dbReference type="Gene3D" id="1.10.530.10">
    <property type="match status" value="1"/>
</dbReference>
<dbReference type="GO" id="GO:0004553">
    <property type="term" value="F:hydrolase activity, hydrolyzing O-glycosyl compounds"/>
    <property type="evidence" value="ECO:0007669"/>
    <property type="project" value="InterPro"/>
</dbReference>
<dbReference type="PANTHER" id="PTHR37423:SF5">
    <property type="entry name" value="SOLUBLE LYTIC MUREIN TRANSGLYCOSYLASE"/>
    <property type="match status" value="1"/>
</dbReference>
<keyword evidence="2 3" id="KW-0732">Signal</keyword>
<dbReference type="SUPFAM" id="SSF53955">
    <property type="entry name" value="Lysozyme-like"/>
    <property type="match status" value="1"/>
</dbReference>
<evidence type="ECO:0000259" key="4">
    <source>
        <dbReference type="Pfam" id="PF01464"/>
    </source>
</evidence>
<dbReference type="PATRIC" id="fig|45068.5.peg.1764"/>
<comment type="caution">
    <text evidence="5">The sequence shown here is derived from an EMBL/GenBank/DDBJ whole genome shotgun (WGS) entry which is preliminary data.</text>
</comment>
<dbReference type="InterPro" id="IPR008258">
    <property type="entry name" value="Transglycosylase_SLT_dom_1"/>
</dbReference>
<feature type="chain" id="PRO_5006914925" evidence="3">
    <location>
        <begin position="24"/>
        <end position="597"/>
    </location>
</feature>